<dbReference type="InterPro" id="IPR032710">
    <property type="entry name" value="NTF2-like_dom_sf"/>
</dbReference>
<name>A0A6P2BUU5_9ACTN</name>
<comment type="caution">
    <text evidence="3">The sequence shown here is derived from an EMBL/GenBank/DDBJ whole genome shotgun (WGS) entry which is preliminary data.</text>
</comment>
<dbReference type="CDD" id="cd00531">
    <property type="entry name" value="NTF2_like"/>
    <property type="match status" value="1"/>
</dbReference>
<dbReference type="EMBL" id="RPFW01000005">
    <property type="protein sequence ID" value="TVZ02121.1"/>
    <property type="molecule type" value="Genomic_DNA"/>
</dbReference>
<reference evidence="3 4" key="1">
    <citation type="submission" date="2018-11" db="EMBL/GenBank/DDBJ databases">
        <title>Trebonia kvetii gen.nov., sp.nov., a novel acidophilic actinobacterium, and proposal of the new actinobacterial family Treboniaceae fam. nov.</title>
        <authorList>
            <person name="Rapoport D."/>
            <person name="Sagova-Mareckova M."/>
            <person name="Sedlacek I."/>
            <person name="Provaznik J."/>
            <person name="Kralova S."/>
            <person name="Pavlinic D."/>
            <person name="Benes V."/>
            <person name="Kopecky J."/>
        </authorList>
    </citation>
    <scope>NUCLEOTIDE SEQUENCE [LARGE SCALE GENOMIC DNA]</scope>
    <source>
        <strain evidence="3 4">15Tr583</strain>
    </source>
</reference>
<dbReference type="OrthoDB" id="8225471at2"/>
<dbReference type="RefSeq" id="WP_145856829.1">
    <property type="nucleotide sequence ID" value="NZ_RPFW01000005.1"/>
</dbReference>
<gene>
    <name evidence="3" type="ORF">EAS64_25110</name>
</gene>
<accession>A0A6P2BUU5</accession>
<dbReference type="Gene3D" id="3.10.450.50">
    <property type="match status" value="1"/>
</dbReference>
<evidence type="ECO:0000256" key="1">
    <source>
        <dbReference type="SAM" id="Coils"/>
    </source>
</evidence>
<evidence type="ECO:0000259" key="2">
    <source>
        <dbReference type="Pfam" id="PF13577"/>
    </source>
</evidence>
<keyword evidence="4" id="KW-1185">Reference proteome</keyword>
<protein>
    <submittedName>
        <fullName evidence="3">Nuclear transport factor 2 family protein</fullName>
    </submittedName>
</protein>
<dbReference type="Proteomes" id="UP000460272">
    <property type="component" value="Unassembled WGS sequence"/>
</dbReference>
<dbReference type="SUPFAM" id="SSF54427">
    <property type="entry name" value="NTF2-like"/>
    <property type="match status" value="1"/>
</dbReference>
<feature type="coiled-coil region" evidence="1">
    <location>
        <begin position="4"/>
        <end position="31"/>
    </location>
</feature>
<organism evidence="3 4">
    <name type="scientific">Trebonia kvetii</name>
    <dbReference type="NCBI Taxonomy" id="2480626"/>
    <lineage>
        <taxon>Bacteria</taxon>
        <taxon>Bacillati</taxon>
        <taxon>Actinomycetota</taxon>
        <taxon>Actinomycetes</taxon>
        <taxon>Streptosporangiales</taxon>
        <taxon>Treboniaceae</taxon>
        <taxon>Trebonia</taxon>
    </lineage>
</organism>
<evidence type="ECO:0000313" key="4">
    <source>
        <dbReference type="Proteomes" id="UP000460272"/>
    </source>
</evidence>
<feature type="domain" description="SnoaL-like" evidence="2">
    <location>
        <begin position="19"/>
        <end position="145"/>
    </location>
</feature>
<keyword evidence="1" id="KW-0175">Coiled coil</keyword>
<sequence length="165" mass="17406">MSFQSSEHDELAQLRARLRELEDRAAITQLVAEYGPAVDSGDAAAAAALWTDDGCYETDPSPLIGARAIADMVDGPLHQAIIGGGAGHILGPVAVTVSGDTAVAVGYSLLVRYSAEDGAFSVFRCSANRWELARADEGWKVVSRRNALLDGNPSARNLLRTGRPA</sequence>
<dbReference type="Pfam" id="PF13577">
    <property type="entry name" value="SnoaL_4"/>
    <property type="match status" value="1"/>
</dbReference>
<dbReference type="InterPro" id="IPR037401">
    <property type="entry name" value="SnoaL-like"/>
</dbReference>
<evidence type="ECO:0000313" key="3">
    <source>
        <dbReference type="EMBL" id="TVZ02121.1"/>
    </source>
</evidence>
<proteinExistence type="predicted"/>
<dbReference type="AlphaFoldDB" id="A0A6P2BUU5"/>